<dbReference type="AlphaFoldDB" id="A0A370ID92"/>
<reference evidence="7 8" key="1">
    <citation type="submission" date="2018-07" db="EMBL/GenBank/DDBJ databases">
        <title>Genomic Encyclopedia of Type Strains, Phase IV (KMG-IV): sequencing the most valuable type-strain genomes for metagenomic binning, comparative biology and taxonomic classification.</title>
        <authorList>
            <person name="Goeker M."/>
        </authorList>
    </citation>
    <scope>NUCLEOTIDE SEQUENCE [LARGE SCALE GENOMIC DNA]</scope>
    <source>
        <strain evidence="7 8">DSM 44290</strain>
    </source>
</reference>
<comment type="subcellular location">
    <subcellularLocation>
        <location evidence="1">Membrane</location>
        <topology evidence="1">Multi-pass membrane protein</topology>
    </subcellularLocation>
</comment>
<keyword evidence="3 5" id="KW-1133">Transmembrane helix</keyword>
<proteinExistence type="predicted"/>
<evidence type="ECO:0000256" key="3">
    <source>
        <dbReference type="ARBA" id="ARBA00022989"/>
    </source>
</evidence>
<name>A0A370ID92_9NOCA</name>
<sequence length="99" mass="9899">MISLIILLLALGAFMSAIVPLIVAGAGLITALGVLAGLNEVMSFGSVVVTIATAFGLGVGIDSSSSAASARNWPASATRLHPGRISRRRLGGPCARPDG</sequence>
<evidence type="ECO:0000313" key="8">
    <source>
        <dbReference type="Proteomes" id="UP000254869"/>
    </source>
</evidence>
<keyword evidence="2 5" id="KW-0812">Transmembrane</keyword>
<protein>
    <submittedName>
        <fullName evidence="7">MMPL family protein</fullName>
    </submittedName>
</protein>
<dbReference type="InterPro" id="IPR004869">
    <property type="entry name" value="MMPL_dom"/>
</dbReference>
<dbReference type="STRING" id="1210086.GCA_001613105_00076"/>
<comment type="caution">
    <text evidence="7">The sequence shown here is derived from an EMBL/GenBank/DDBJ whole genome shotgun (WGS) entry which is preliminary data.</text>
</comment>
<keyword evidence="4 5" id="KW-0472">Membrane</keyword>
<dbReference type="Proteomes" id="UP000254869">
    <property type="component" value="Unassembled WGS sequence"/>
</dbReference>
<evidence type="ECO:0000256" key="2">
    <source>
        <dbReference type="ARBA" id="ARBA00022692"/>
    </source>
</evidence>
<dbReference type="EMBL" id="QQBC01000001">
    <property type="protein sequence ID" value="RDI68692.1"/>
    <property type="molecule type" value="Genomic_DNA"/>
</dbReference>
<evidence type="ECO:0000259" key="6">
    <source>
        <dbReference type="Pfam" id="PF03176"/>
    </source>
</evidence>
<feature type="transmembrane region" description="Helical" evidence="5">
    <location>
        <begin position="41"/>
        <end position="61"/>
    </location>
</feature>
<organism evidence="7 8">
    <name type="scientific">Nocardia pseudobrasiliensis</name>
    <dbReference type="NCBI Taxonomy" id="45979"/>
    <lineage>
        <taxon>Bacteria</taxon>
        <taxon>Bacillati</taxon>
        <taxon>Actinomycetota</taxon>
        <taxon>Actinomycetes</taxon>
        <taxon>Mycobacteriales</taxon>
        <taxon>Nocardiaceae</taxon>
        <taxon>Nocardia</taxon>
    </lineage>
</organism>
<keyword evidence="8" id="KW-1185">Reference proteome</keyword>
<evidence type="ECO:0000256" key="5">
    <source>
        <dbReference type="SAM" id="Phobius"/>
    </source>
</evidence>
<feature type="domain" description="Membrane transport protein MMPL" evidence="6">
    <location>
        <begin position="4"/>
        <end position="62"/>
    </location>
</feature>
<accession>A0A370ID92</accession>
<evidence type="ECO:0000313" key="7">
    <source>
        <dbReference type="EMBL" id="RDI68692.1"/>
    </source>
</evidence>
<gene>
    <name evidence="7" type="ORF">DFR76_101227</name>
</gene>
<dbReference type="GO" id="GO:0016020">
    <property type="term" value="C:membrane"/>
    <property type="evidence" value="ECO:0007669"/>
    <property type="project" value="UniProtKB-SubCell"/>
</dbReference>
<dbReference type="Pfam" id="PF03176">
    <property type="entry name" value="MMPL"/>
    <property type="match status" value="1"/>
</dbReference>
<evidence type="ECO:0000256" key="4">
    <source>
        <dbReference type="ARBA" id="ARBA00023136"/>
    </source>
</evidence>
<evidence type="ECO:0000256" key="1">
    <source>
        <dbReference type="ARBA" id="ARBA00004141"/>
    </source>
</evidence>